<dbReference type="Pfam" id="PF13923">
    <property type="entry name" value="zf-C3HC4_2"/>
    <property type="match status" value="1"/>
</dbReference>
<keyword evidence="3" id="KW-0862">Zinc</keyword>
<dbReference type="STRING" id="564608.C1N831"/>
<keyword evidence="2 4" id="KW-0863">Zinc-finger</keyword>
<organism evidence="7">
    <name type="scientific">Micromonas pusilla (strain CCMP1545)</name>
    <name type="common">Picoplanktonic green alga</name>
    <dbReference type="NCBI Taxonomy" id="564608"/>
    <lineage>
        <taxon>Eukaryota</taxon>
        <taxon>Viridiplantae</taxon>
        <taxon>Chlorophyta</taxon>
        <taxon>Mamiellophyceae</taxon>
        <taxon>Mamiellales</taxon>
        <taxon>Mamiellaceae</taxon>
        <taxon>Micromonas</taxon>
    </lineage>
</organism>
<evidence type="ECO:0000256" key="3">
    <source>
        <dbReference type="ARBA" id="ARBA00022833"/>
    </source>
</evidence>
<dbReference type="Proteomes" id="UP000001876">
    <property type="component" value="Unassembled WGS sequence"/>
</dbReference>
<keyword evidence="7" id="KW-1185">Reference proteome</keyword>
<evidence type="ECO:0000259" key="5">
    <source>
        <dbReference type="PROSITE" id="PS50089"/>
    </source>
</evidence>
<dbReference type="Gene3D" id="3.30.40.10">
    <property type="entry name" value="Zinc/RING finger domain, C3HC4 (zinc finger)"/>
    <property type="match status" value="1"/>
</dbReference>
<dbReference type="PANTHER" id="PTHR46537:SF3">
    <property type="entry name" value="E3 UBIQUITIN-PROTEIN LIGASE RING1A"/>
    <property type="match status" value="1"/>
</dbReference>
<dbReference type="InterPro" id="IPR017907">
    <property type="entry name" value="Znf_RING_CS"/>
</dbReference>
<dbReference type="PROSITE" id="PS50089">
    <property type="entry name" value="ZF_RING_2"/>
    <property type="match status" value="1"/>
</dbReference>
<evidence type="ECO:0000256" key="4">
    <source>
        <dbReference type="PROSITE-ProRule" id="PRU00175"/>
    </source>
</evidence>
<dbReference type="SMART" id="SM00184">
    <property type="entry name" value="RING"/>
    <property type="match status" value="1"/>
</dbReference>
<dbReference type="GO" id="GO:0008270">
    <property type="term" value="F:zinc ion binding"/>
    <property type="evidence" value="ECO:0007669"/>
    <property type="project" value="UniProtKB-KW"/>
</dbReference>
<dbReference type="GeneID" id="9689451"/>
<evidence type="ECO:0000313" key="7">
    <source>
        <dbReference type="Proteomes" id="UP000001876"/>
    </source>
</evidence>
<keyword evidence="1" id="KW-0479">Metal-binding</keyword>
<feature type="non-terminal residue" evidence="6">
    <location>
        <position position="1"/>
    </location>
</feature>
<name>C1N831_MICPC</name>
<dbReference type="InterPro" id="IPR001841">
    <property type="entry name" value="Znf_RING"/>
</dbReference>
<dbReference type="InterPro" id="IPR044592">
    <property type="entry name" value="RING1A/B"/>
</dbReference>
<dbReference type="RefSeq" id="XP_003064199.1">
    <property type="nucleotide sequence ID" value="XM_003064153.1"/>
</dbReference>
<feature type="domain" description="RING-type" evidence="5">
    <location>
        <begin position="19"/>
        <end position="59"/>
    </location>
</feature>
<evidence type="ECO:0000256" key="1">
    <source>
        <dbReference type="ARBA" id="ARBA00022723"/>
    </source>
</evidence>
<evidence type="ECO:0000256" key="2">
    <source>
        <dbReference type="ARBA" id="ARBA00022771"/>
    </source>
</evidence>
<gene>
    <name evidence="6" type="ORF">MICPUCDRAFT_11852</name>
</gene>
<dbReference type="OrthoDB" id="337575at2759"/>
<dbReference type="InterPro" id="IPR013083">
    <property type="entry name" value="Znf_RING/FYVE/PHD"/>
</dbReference>
<feature type="non-terminal residue" evidence="6">
    <location>
        <position position="71"/>
    </location>
</feature>
<dbReference type="EMBL" id="GG663750">
    <property type="protein sequence ID" value="EEH51821.1"/>
    <property type="molecule type" value="Genomic_DNA"/>
</dbReference>
<sequence length="71" mass="8048">IRSMSSTLKLGDVRPDTRCAVCWGTLKKVKVVSPCLHRFCGACIEEHIRKLNNHCPTCRVPVASRRVLRED</sequence>
<dbReference type="eggNOG" id="KOG0311">
    <property type="taxonomic scope" value="Eukaryota"/>
</dbReference>
<dbReference type="KEGG" id="mpp:MICPUCDRAFT_11852"/>
<reference evidence="6 7" key="1">
    <citation type="journal article" date="2009" name="Science">
        <title>Green evolution and dynamic adaptations revealed by genomes of the marine picoeukaryotes Micromonas.</title>
        <authorList>
            <person name="Worden A.Z."/>
            <person name="Lee J.H."/>
            <person name="Mock T."/>
            <person name="Rouze P."/>
            <person name="Simmons M.P."/>
            <person name="Aerts A.L."/>
            <person name="Allen A.E."/>
            <person name="Cuvelier M.L."/>
            <person name="Derelle E."/>
            <person name="Everett M.V."/>
            <person name="Foulon E."/>
            <person name="Grimwood J."/>
            <person name="Gundlach H."/>
            <person name="Henrissat B."/>
            <person name="Napoli C."/>
            <person name="McDonald S.M."/>
            <person name="Parker M.S."/>
            <person name="Rombauts S."/>
            <person name="Salamov A."/>
            <person name="Von Dassow P."/>
            <person name="Badger J.H."/>
            <person name="Coutinho P.M."/>
            <person name="Demir E."/>
            <person name="Dubchak I."/>
            <person name="Gentemann C."/>
            <person name="Eikrem W."/>
            <person name="Gready J.E."/>
            <person name="John U."/>
            <person name="Lanier W."/>
            <person name="Lindquist E.A."/>
            <person name="Lucas S."/>
            <person name="Mayer K.F."/>
            <person name="Moreau H."/>
            <person name="Not F."/>
            <person name="Otillar R."/>
            <person name="Panaud O."/>
            <person name="Pangilinan J."/>
            <person name="Paulsen I."/>
            <person name="Piegu B."/>
            <person name="Poliakov A."/>
            <person name="Robbens S."/>
            <person name="Schmutz J."/>
            <person name="Toulza E."/>
            <person name="Wyss T."/>
            <person name="Zelensky A."/>
            <person name="Zhou K."/>
            <person name="Armbrust E.V."/>
            <person name="Bhattacharya D."/>
            <person name="Goodenough U.W."/>
            <person name="Van de Peer Y."/>
            <person name="Grigoriev I.V."/>
        </authorList>
    </citation>
    <scope>NUCLEOTIDE SEQUENCE [LARGE SCALE GENOMIC DNA]</scope>
    <source>
        <strain evidence="6 7">CCMP1545</strain>
    </source>
</reference>
<dbReference type="PANTHER" id="PTHR46537">
    <property type="entry name" value="OS11G0578200 PROTEIN"/>
    <property type="match status" value="1"/>
</dbReference>
<proteinExistence type="predicted"/>
<evidence type="ECO:0000313" key="6">
    <source>
        <dbReference type="EMBL" id="EEH51821.1"/>
    </source>
</evidence>
<dbReference type="PROSITE" id="PS00518">
    <property type="entry name" value="ZF_RING_1"/>
    <property type="match status" value="1"/>
</dbReference>
<protein>
    <submittedName>
        <fullName evidence="6">Predicted protein</fullName>
    </submittedName>
</protein>
<dbReference type="AlphaFoldDB" id="C1N831"/>
<dbReference type="SUPFAM" id="SSF57850">
    <property type="entry name" value="RING/U-box"/>
    <property type="match status" value="1"/>
</dbReference>
<accession>C1N831</accession>